<dbReference type="CDD" id="cd03250">
    <property type="entry name" value="ABCC_MRP_domain1"/>
    <property type="match status" value="1"/>
</dbReference>
<dbReference type="FunFam" id="3.40.50.300:FF:000973">
    <property type="entry name" value="Multidrug resistance-associated protein 4"/>
    <property type="match status" value="1"/>
</dbReference>
<feature type="transmembrane region" description="Helical" evidence="11">
    <location>
        <begin position="79"/>
        <end position="101"/>
    </location>
</feature>
<dbReference type="PANTHER" id="PTHR24223">
    <property type="entry name" value="ATP-BINDING CASSETTE SUB-FAMILY C"/>
    <property type="match status" value="1"/>
</dbReference>
<feature type="chain" id="PRO_5043797199" evidence="12">
    <location>
        <begin position="29"/>
        <end position="1437"/>
    </location>
</feature>
<keyword evidence="7" id="KW-0067">ATP-binding</keyword>
<accession>A0AAV2TLW1</accession>
<evidence type="ECO:0000259" key="14">
    <source>
        <dbReference type="PROSITE" id="PS50929"/>
    </source>
</evidence>
<feature type="transmembrane region" description="Helical" evidence="11">
    <location>
        <begin position="943"/>
        <end position="962"/>
    </location>
</feature>
<dbReference type="InterPro" id="IPR011527">
    <property type="entry name" value="ABC1_TM_dom"/>
</dbReference>
<evidence type="ECO:0000256" key="12">
    <source>
        <dbReference type="SAM" id="SignalP"/>
    </source>
</evidence>
<evidence type="ECO:0000256" key="1">
    <source>
        <dbReference type="ARBA" id="ARBA00004141"/>
    </source>
</evidence>
<dbReference type="CDD" id="cd03244">
    <property type="entry name" value="ABCC_MRP_domain2"/>
    <property type="match status" value="1"/>
</dbReference>
<dbReference type="PROSITE" id="PS00211">
    <property type="entry name" value="ABC_TRANSPORTER_1"/>
    <property type="match status" value="1"/>
</dbReference>
<dbReference type="InterPro" id="IPR017871">
    <property type="entry name" value="ABC_transporter-like_CS"/>
</dbReference>
<feature type="transmembrane region" description="Helical" evidence="11">
    <location>
        <begin position="873"/>
        <end position="899"/>
    </location>
</feature>
<dbReference type="PROSITE" id="PS50929">
    <property type="entry name" value="ABC_TM1F"/>
    <property type="match status" value="2"/>
</dbReference>
<evidence type="ECO:0000256" key="8">
    <source>
        <dbReference type="ARBA" id="ARBA00022989"/>
    </source>
</evidence>
<dbReference type="EMBL" id="CAXLJL010000379">
    <property type="protein sequence ID" value="CAL5137310.1"/>
    <property type="molecule type" value="Genomic_DNA"/>
</dbReference>
<feature type="compositionally biased region" description="Basic and acidic residues" evidence="10">
    <location>
        <begin position="735"/>
        <end position="745"/>
    </location>
</feature>
<dbReference type="GO" id="GO:0016020">
    <property type="term" value="C:membrane"/>
    <property type="evidence" value="ECO:0007669"/>
    <property type="project" value="UniProtKB-SubCell"/>
</dbReference>
<dbReference type="Proteomes" id="UP001497525">
    <property type="component" value="Unassembled WGS sequence"/>
</dbReference>
<keyword evidence="5" id="KW-0677">Repeat</keyword>
<dbReference type="SUPFAM" id="SSF90123">
    <property type="entry name" value="ABC transporter transmembrane region"/>
    <property type="match status" value="2"/>
</dbReference>
<gene>
    <name evidence="15" type="ORF">CDAUBV1_LOCUS11637</name>
</gene>
<keyword evidence="12" id="KW-0732">Signal</keyword>
<dbReference type="InterPro" id="IPR050173">
    <property type="entry name" value="ABC_transporter_C-like"/>
</dbReference>
<sequence>MRGRSPYENANIISKLLFLWLNPVFSKARKGGLADDDIHPCTMNESAENVTNNLERTWNEEKDRFHPNFLKAIFMANKWYLLLTAATLFCEMGLQTAKPIIMQQILLEFENIDSNGSLRRAGIFSGIFIITTFLALYFSNTSFWFSFRMGLRLRVAVSGLIYRKVLRLNQKALLSTAAGQIINLLSTDVQRFEYTFLYIHYGWVGIVQAVVIFCLMSRMATVPTVCGMVVVIFFVPMQSVLNKVYAGLKTKVAKTTDQRIRLISDIVNGIRIIKLHAWEEIFSNYISAIRRREINLFLKARLCQSFQFTQVVYQVKIGTLAMVLALVLRGQTAVLRSSTLFPLLNFLNTLFLTFTVFVPTCLVYFFDTTVSCSRVKKFLLIAELEGERQPHVVETDQPQIHCSHVSALWDESDKNITLRDISFKFSGPQLIAVVGPVGCGKSSLLQVVLGELPHYHGLITRSRNVYYMPQQPWIFPGTIRDNVLCSLPYDEARYQEVLSATTLNVDISFLPNGDYTQVGERGVSLSGGQKARIGLARVAYAQSTFVLLDDPLAAVDARVANHLFDHCICGILSDRLRLLVTHQIHLLPKVDKILVIKDGRIAHHGTYDELMEQKVDFHELEDPTHKKLAVTENQVMDSSAQELSGKSSVNLDMSLFDKEQVAEQQMCTAEEQNSVDSPNINLGQKLEAVVKISGKADLLNGSLTADWTRSSESKDTELFKSLDQALGSDDGSALHSERKSERNELKFSGSMRSKIHRPSITEVSYGSVHMVPLSADDFEVDIPDINADTDEAENRQTGAIGWRHYTLLGKMGGGICGLISVLILFVLTVVNYAGCDLWLTYWSSGVDRLKNLNTTTESDGTNLWDPSTDRFNLMVYGVLSALLIVISSGRSIVFFGVLLNSSKRLHDLMLKACLHTRLRFFEINPSGRILNRFAKDIVQLDDYLPTVIHDFMQTFFLVLNIATVTVIASYWMIIPTVPLLITFYVVCRYYLFTSRELKRMEANARSPMYGWVSVSVQGLPCIRAARSEDYEIRSYEQLVDKHTGVFYMNIAAVRWLSVRLDLVCALFVTMVVCGCLILAAYSSLPGANVGLMITYASGLLDLFQYCLRQSAEVENQMVSVERTVEYIDLEPEITKPPVYDVPNEWPSQGEVDFNGVWLRYHESAPWALKDIQLQIDPGMKVGIVGRTGAGKSSLISAIFRLVEFEIGEIIIDGIDIARLNLQQLRRRISIIPQDPIMFSGTIRTNLDPLGEMSDERIWNALLSVQLHKLVSGLPKGLDAPITEGGQNLSTGQRQLLALARAILGNNRILVVDEATANVDPGTDAIIQRTLRVQFSSCTVLTVAHRLRTVIDNDLIVVMENGRIVEVGIPHVLLNPELAGLDREKFAQTGLTNSLGENSVTGSGPLASLVRQTGPTESRLLSTMASKAFAGLLSNGKA</sequence>
<feature type="transmembrane region" description="Helical" evidence="11">
    <location>
        <begin position="121"/>
        <end position="147"/>
    </location>
</feature>
<comment type="similarity">
    <text evidence="2">Belongs to the ABC transporter superfamily. ABCC family. Conjugate transporter (TC 3.A.1.208) subfamily.</text>
</comment>
<proteinExistence type="inferred from homology"/>
<name>A0AAV2TLW1_CALDB</name>
<keyword evidence="4 11" id="KW-0812">Transmembrane</keyword>
<evidence type="ECO:0000259" key="13">
    <source>
        <dbReference type="PROSITE" id="PS50893"/>
    </source>
</evidence>
<dbReference type="Gene3D" id="1.20.1560.10">
    <property type="entry name" value="ABC transporter type 1, transmembrane domain"/>
    <property type="match status" value="2"/>
</dbReference>
<evidence type="ECO:0000256" key="4">
    <source>
        <dbReference type="ARBA" id="ARBA00022692"/>
    </source>
</evidence>
<feature type="transmembrane region" description="Helical" evidence="11">
    <location>
        <begin position="311"/>
        <end position="328"/>
    </location>
</feature>
<dbReference type="GO" id="GO:0016887">
    <property type="term" value="F:ATP hydrolysis activity"/>
    <property type="evidence" value="ECO:0007669"/>
    <property type="project" value="InterPro"/>
</dbReference>
<feature type="domain" description="ABC transmembrane type-1" evidence="14">
    <location>
        <begin position="82"/>
        <end position="300"/>
    </location>
</feature>
<feature type="domain" description="ABC transporter" evidence="13">
    <location>
        <begin position="400"/>
        <end position="623"/>
    </location>
</feature>
<evidence type="ECO:0000256" key="10">
    <source>
        <dbReference type="SAM" id="MobiDB-lite"/>
    </source>
</evidence>
<keyword evidence="9 11" id="KW-0472">Membrane</keyword>
<dbReference type="SMART" id="SM00382">
    <property type="entry name" value="AAA"/>
    <property type="match status" value="2"/>
</dbReference>
<feature type="transmembrane region" description="Helical" evidence="11">
    <location>
        <begin position="968"/>
        <end position="991"/>
    </location>
</feature>
<feature type="domain" description="ABC transmembrane type-1" evidence="14">
    <location>
        <begin position="807"/>
        <end position="1115"/>
    </location>
</feature>
<evidence type="ECO:0000313" key="15">
    <source>
        <dbReference type="EMBL" id="CAL5137310.1"/>
    </source>
</evidence>
<organism evidence="15 16">
    <name type="scientific">Calicophoron daubneyi</name>
    <name type="common">Rumen fluke</name>
    <name type="synonym">Paramphistomum daubneyi</name>
    <dbReference type="NCBI Taxonomy" id="300641"/>
    <lineage>
        <taxon>Eukaryota</taxon>
        <taxon>Metazoa</taxon>
        <taxon>Spiralia</taxon>
        <taxon>Lophotrochozoa</taxon>
        <taxon>Platyhelminthes</taxon>
        <taxon>Trematoda</taxon>
        <taxon>Digenea</taxon>
        <taxon>Plagiorchiida</taxon>
        <taxon>Pronocephalata</taxon>
        <taxon>Paramphistomoidea</taxon>
        <taxon>Paramphistomidae</taxon>
        <taxon>Calicophoron</taxon>
    </lineage>
</organism>
<dbReference type="InterPro" id="IPR003439">
    <property type="entry name" value="ABC_transporter-like_ATP-bd"/>
</dbReference>
<protein>
    <submittedName>
        <fullName evidence="15">Uncharacterized protein</fullName>
    </submittedName>
</protein>
<feature type="transmembrane region" description="Helical" evidence="11">
    <location>
        <begin position="340"/>
        <end position="366"/>
    </location>
</feature>
<feature type="transmembrane region" description="Helical" evidence="11">
    <location>
        <begin position="206"/>
        <end position="235"/>
    </location>
</feature>
<reference evidence="15" key="1">
    <citation type="submission" date="2024-06" db="EMBL/GenBank/DDBJ databases">
        <authorList>
            <person name="Liu X."/>
            <person name="Lenzi L."/>
            <person name="Haldenby T S."/>
            <person name="Uol C."/>
        </authorList>
    </citation>
    <scope>NUCLEOTIDE SEQUENCE</scope>
</reference>
<dbReference type="InterPro" id="IPR036640">
    <property type="entry name" value="ABC1_TM_sf"/>
</dbReference>
<evidence type="ECO:0000256" key="6">
    <source>
        <dbReference type="ARBA" id="ARBA00022741"/>
    </source>
</evidence>
<keyword evidence="8 11" id="KW-1133">Transmembrane helix</keyword>
<feature type="domain" description="ABC transporter" evidence="13">
    <location>
        <begin position="1151"/>
        <end position="1385"/>
    </location>
</feature>
<evidence type="ECO:0000256" key="7">
    <source>
        <dbReference type="ARBA" id="ARBA00022840"/>
    </source>
</evidence>
<dbReference type="Gene3D" id="3.40.50.300">
    <property type="entry name" value="P-loop containing nucleotide triphosphate hydrolases"/>
    <property type="match status" value="2"/>
</dbReference>
<feature type="region of interest" description="Disordered" evidence="10">
    <location>
        <begin position="726"/>
        <end position="750"/>
    </location>
</feature>
<feature type="signal peptide" evidence="12">
    <location>
        <begin position="1"/>
        <end position="28"/>
    </location>
</feature>
<dbReference type="Pfam" id="PF00005">
    <property type="entry name" value="ABC_tran"/>
    <property type="match status" value="2"/>
</dbReference>
<dbReference type="InterPro" id="IPR044746">
    <property type="entry name" value="ABCC_6TM_D1"/>
</dbReference>
<comment type="caution">
    <text evidence="15">The sequence shown here is derived from an EMBL/GenBank/DDBJ whole genome shotgun (WGS) entry which is preliminary data.</text>
</comment>
<keyword evidence="6" id="KW-0547">Nucleotide-binding</keyword>
<dbReference type="PANTHER" id="PTHR24223:SF456">
    <property type="entry name" value="MULTIDRUG RESISTANCE-ASSOCIATED PROTEIN LETHAL(2)03659"/>
    <property type="match status" value="1"/>
</dbReference>
<feature type="transmembrane region" description="Helical" evidence="11">
    <location>
        <begin position="1062"/>
        <end position="1081"/>
    </location>
</feature>
<evidence type="ECO:0000256" key="3">
    <source>
        <dbReference type="ARBA" id="ARBA00022448"/>
    </source>
</evidence>
<dbReference type="GO" id="GO:0140359">
    <property type="term" value="F:ABC-type transporter activity"/>
    <property type="evidence" value="ECO:0007669"/>
    <property type="project" value="InterPro"/>
</dbReference>
<dbReference type="GO" id="GO:0005524">
    <property type="term" value="F:ATP binding"/>
    <property type="evidence" value="ECO:0007669"/>
    <property type="project" value="UniProtKB-KW"/>
</dbReference>
<dbReference type="InterPro" id="IPR003593">
    <property type="entry name" value="AAA+_ATPase"/>
</dbReference>
<evidence type="ECO:0000256" key="9">
    <source>
        <dbReference type="ARBA" id="ARBA00023136"/>
    </source>
</evidence>
<dbReference type="SUPFAM" id="SSF52540">
    <property type="entry name" value="P-loop containing nucleoside triphosphate hydrolases"/>
    <property type="match status" value="2"/>
</dbReference>
<dbReference type="PROSITE" id="PS50893">
    <property type="entry name" value="ABC_TRANSPORTER_2"/>
    <property type="match status" value="2"/>
</dbReference>
<evidence type="ECO:0000256" key="5">
    <source>
        <dbReference type="ARBA" id="ARBA00022737"/>
    </source>
</evidence>
<dbReference type="CDD" id="cd18579">
    <property type="entry name" value="ABC_6TM_ABCC_D1"/>
    <property type="match status" value="1"/>
</dbReference>
<dbReference type="FunFam" id="3.40.50.300:FF:000163">
    <property type="entry name" value="Multidrug resistance-associated protein member 4"/>
    <property type="match status" value="1"/>
</dbReference>
<feature type="transmembrane region" description="Helical" evidence="11">
    <location>
        <begin position="812"/>
        <end position="834"/>
    </location>
</feature>
<dbReference type="FunFam" id="1.20.1560.10:FF:000014">
    <property type="entry name" value="Multidrug resistance-associated protein member 4"/>
    <property type="match status" value="1"/>
</dbReference>
<evidence type="ECO:0000256" key="2">
    <source>
        <dbReference type="ARBA" id="ARBA00009726"/>
    </source>
</evidence>
<keyword evidence="3" id="KW-0813">Transport</keyword>
<evidence type="ECO:0000313" key="16">
    <source>
        <dbReference type="Proteomes" id="UP001497525"/>
    </source>
</evidence>
<evidence type="ECO:0000256" key="11">
    <source>
        <dbReference type="SAM" id="Phobius"/>
    </source>
</evidence>
<comment type="subcellular location">
    <subcellularLocation>
        <location evidence="1">Membrane</location>
        <topology evidence="1">Multi-pass membrane protein</topology>
    </subcellularLocation>
</comment>
<dbReference type="InterPro" id="IPR027417">
    <property type="entry name" value="P-loop_NTPase"/>
</dbReference>
<dbReference type="Pfam" id="PF00664">
    <property type="entry name" value="ABC_membrane"/>
    <property type="match status" value="2"/>
</dbReference>